<reference evidence="2 3" key="1">
    <citation type="submission" date="2014-04" db="EMBL/GenBank/DDBJ databases">
        <title>Evolutionary Origins and Diversification of the Mycorrhizal Mutualists.</title>
        <authorList>
            <consortium name="DOE Joint Genome Institute"/>
            <consortium name="Mycorrhizal Genomics Consortium"/>
            <person name="Kohler A."/>
            <person name="Kuo A."/>
            <person name="Nagy L.G."/>
            <person name="Floudas D."/>
            <person name="Copeland A."/>
            <person name="Barry K.W."/>
            <person name="Cichocki N."/>
            <person name="Veneault-Fourrey C."/>
            <person name="LaButti K."/>
            <person name="Lindquist E.A."/>
            <person name="Lipzen A."/>
            <person name="Lundell T."/>
            <person name="Morin E."/>
            <person name="Murat C."/>
            <person name="Riley R."/>
            <person name="Ohm R."/>
            <person name="Sun H."/>
            <person name="Tunlid A."/>
            <person name="Henrissat B."/>
            <person name="Grigoriev I.V."/>
            <person name="Hibbett D.S."/>
            <person name="Martin F."/>
        </authorList>
    </citation>
    <scope>NUCLEOTIDE SEQUENCE [LARGE SCALE GENOMIC DNA]</scope>
    <source>
        <strain evidence="2 3">MD-312</strain>
    </source>
</reference>
<name>A0A0C9VFC7_9AGAM</name>
<evidence type="ECO:0000313" key="2">
    <source>
        <dbReference type="EMBL" id="KIJ64174.1"/>
    </source>
</evidence>
<feature type="region of interest" description="Disordered" evidence="1">
    <location>
        <begin position="1"/>
        <end position="34"/>
    </location>
</feature>
<accession>A0A0C9VFC7</accession>
<proteinExistence type="predicted"/>
<keyword evidence="3" id="KW-1185">Reference proteome</keyword>
<sequence length="113" mass="12745">MSEEPRAASKARPSNTTPQFPLAVPQASGSSPSLRAPSFKLQLFRCGRYYGHGRFPSQITRSPWYSRSEREHRSAITMMYQRTGHRIALIIIAQSFSNLMCHDGPPVLSEHQT</sequence>
<dbReference type="AlphaFoldDB" id="A0A0C9VFC7"/>
<dbReference type="EMBL" id="KN839847">
    <property type="protein sequence ID" value="KIJ64174.1"/>
    <property type="molecule type" value="Genomic_DNA"/>
</dbReference>
<gene>
    <name evidence="2" type="ORF">HYDPIDRAFT_112110</name>
</gene>
<dbReference type="HOGENOM" id="CLU_2133833_0_0_1"/>
<evidence type="ECO:0000313" key="3">
    <source>
        <dbReference type="Proteomes" id="UP000053820"/>
    </source>
</evidence>
<evidence type="ECO:0000256" key="1">
    <source>
        <dbReference type="SAM" id="MobiDB-lite"/>
    </source>
</evidence>
<dbReference type="Proteomes" id="UP000053820">
    <property type="component" value="Unassembled WGS sequence"/>
</dbReference>
<organism evidence="2 3">
    <name type="scientific">Hydnomerulius pinastri MD-312</name>
    <dbReference type="NCBI Taxonomy" id="994086"/>
    <lineage>
        <taxon>Eukaryota</taxon>
        <taxon>Fungi</taxon>
        <taxon>Dikarya</taxon>
        <taxon>Basidiomycota</taxon>
        <taxon>Agaricomycotina</taxon>
        <taxon>Agaricomycetes</taxon>
        <taxon>Agaricomycetidae</taxon>
        <taxon>Boletales</taxon>
        <taxon>Boletales incertae sedis</taxon>
        <taxon>Leucogyrophana</taxon>
    </lineage>
</organism>
<protein>
    <submittedName>
        <fullName evidence="2">Unplaced genomic scaffold scaffold_13, whole genome shotgun sequence</fullName>
    </submittedName>
</protein>